<dbReference type="Proteomes" id="UP000343335">
    <property type="component" value="Unassembled WGS sequence"/>
</dbReference>
<keyword evidence="2" id="KW-0223">Dioxygenase</keyword>
<dbReference type="AlphaFoldDB" id="A0A5E4XTK3"/>
<accession>A0A5E4XTK3</accession>
<dbReference type="GO" id="GO:0008198">
    <property type="term" value="F:ferrous iron binding"/>
    <property type="evidence" value="ECO:0007669"/>
    <property type="project" value="InterPro"/>
</dbReference>
<dbReference type="InterPro" id="IPR034938">
    <property type="entry name" value="3MGA_Dioxygenase"/>
</dbReference>
<sequence length="341" mass="37531">MARIVFAMGCSHGPMLATPPQMWHLRAGADRKNPQHWFRGEAMAFDALLAARADESPRFAEAIAPEAMQQRFDACQRALDTLAERFNEARADVVILLGNDQREVFKEDLTPSITVYTGERIENIPLTEAQVARLPPGVAIAEEGHCPPDGATYPGAPDVADALVRSLCDRHFDVARSVRLPGGEDRQHGIPHAFGFLYRRIMRDAPPPSVPIFLNVGVAPNQPRAARCLAFGHALRAAIEQLPSDLRVAVLASGGMTHFVIDEALDRHVLNAFAEHDEAALADIPEPYFNGNTAEIKSWYPLAAAMHDIDWRMTLVDYVPCYRTEAGTGNAMAFAYWTPAK</sequence>
<gene>
    <name evidence="2" type="ORF">PCO31010_04098</name>
</gene>
<dbReference type="RefSeq" id="WP_174984976.1">
    <property type="nucleotide sequence ID" value="NZ_CABPSA010000007.1"/>
</dbReference>
<dbReference type="InterPro" id="IPR004183">
    <property type="entry name" value="Xdiol_dOase_suB"/>
</dbReference>
<organism evidence="2 3">
    <name type="scientific">Pandoraea commovens</name>
    <dbReference type="NCBI Taxonomy" id="2508289"/>
    <lineage>
        <taxon>Bacteria</taxon>
        <taxon>Pseudomonadati</taxon>
        <taxon>Pseudomonadota</taxon>
        <taxon>Betaproteobacteria</taxon>
        <taxon>Burkholderiales</taxon>
        <taxon>Burkholderiaceae</taxon>
        <taxon>Pandoraea</taxon>
    </lineage>
</organism>
<dbReference type="SUPFAM" id="SSF53213">
    <property type="entry name" value="LigB-like"/>
    <property type="match status" value="1"/>
</dbReference>
<protein>
    <submittedName>
        <fullName evidence="2">Protocatechuate 3,4-dioxygenase</fullName>
    </submittedName>
</protein>
<dbReference type="CDD" id="cd07366">
    <property type="entry name" value="3MGA_Dioxygenase"/>
    <property type="match status" value="1"/>
</dbReference>
<feature type="domain" description="Extradiol ring-cleavage dioxygenase class III enzyme subunit B" evidence="1">
    <location>
        <begin position="68"/>
        <end position="318"/>
    </location>
</feature>
<name>A0A5E4XTK3_9BURK</name>
<dbReference type="GO" id="GO:0016702">
    <property type="term" value="F:oxidoreductase activity, acting on single donors with incorporation of molecular oxygen, incorporation of two atoms of oxygen"/>
    <property type="evidence" value="ECO:0007669"/>
    <property type="project" value="UniProtKB-ARBA"/>
</dbReference>
<reference evidence="2 3" key="1">
    <citation type="submission" date="2019-08" db="EMBL/GenBank/DDBJ databases">
        <authorList>
            <person name="Peeters C."/>
        </authorList>
    </citation>
    <scope>NUCLEOTIDE SEQUENCE [LARGE SCALE GENOMIC DNA]</scope>
    <source>
        <strain evidence="2 3">LMG 31010</strain>
    </source>
</reference>
<dbReference type="Gene3D" id="3.40.830.10">
    <property type="entry name" value="LigB-like"/>
    <property type="match status" value="1"/>
</dbReference>
<evidence type="ECO:0000313" key="2">
    <source>
        <dbReference type="EMBL" id="VVE39660.1"/>
    </source>
</evidence>
<evidence type="ECO:0000313" key="3">
    <source>
        <dbReference type="Proteomes" id="UP000343335"/>
    </source>
</evidence>
<proteinExistence type="predicted"/>
<keyword evidence="2" id="KW-0560">Oxidoreductase</keyword>
<evidence type="ECO:0000259" key="1">
    <source>
        <dbReference type="Pfam" id="PF02900"/>
    </source>
</evidence>
<dbReference type="Pfam" id="PF02900">
    <property type="entry name" value="LigB"/>
    <property type="match status" value="1"/>
</dbReference>
<dbReference type="EMBL" id="CABPSA010000007">
    <property type="protein sequence ID" value="VVE39660.1"/>
    <property type="molecule type" value="Genomic_DNA"/>
</dbReference>